<feature type="compositionally biased region" description="Low complexity" evidence="5">
    <location>
        <begin position="474"/>
        <end position="489"/>
    </location>
</feature>
<dbReference type="FunFam" id="2.130.10.10:FF:002008">
    <property type="entry name" value="Polyadenylation factor subunit 2"/>
    <property type="match status" value="1"/>
</dbReference>
<feature type="repeat" description="WD" evidence="3">
    <location>
        <begin position="213"/>
        <end position="254"/>
    </location>
</feature>
<dbReference type="STRING" id="2082308.A0A2K1QR44"/>
<dbReference type="InParanoid" id="A0A2K1QR44"/>
<dbReference type="Gene3D" id="2.130.10.10">
    <property type="entry name" value="YVTN repeat-like/Quinoprotein amine dehydrogenase"/>
    <property type="match status" value="2"/>
</dbReference>
<feature type="compositionally biased region" description="Gly residues" evidence="5">
    <location>
        <begin position="1"/>
        <end position="14"/>
    </location>
</feature>
<evidence type="ECO:0000313" key="7">
    <source>
        <dbReference type="Proteomes" id="UP000243797"/>
    </source>
</evidence>
<dbReference type="Pfam" id="PF00400">
    <property type="entry name" value="WD40"/>
    <property type="match status" value="7"/>
</dbReference>
<dbReference type="InterPro" id="IPR015943">
    <property type="entry name" value="WD40/YVTN_repeat-like_dom_sf"/>
</dbReference>
<evidence type="ECO:0000256" key="1">
    <source>
        <dbReference type="ARBA" id="ARBA00025498"/>
    </source>
</evidence>
<comment type="subcellular location">
    <subcellularLocation>
        <location evidence="4">Nucleus</location>
    </subcellularLocation>
</comment>
<dbReference type="CDD" id="cd00200">
    <property type="entry name" value="WD40"/>
    <property type="match status" value="1"/>
</dbReference>
<feature type="region of interest" description="Disordered" evidence="5">
    <location>
        <begin position="1"/>
        <end position="22"/>
    </location>
</feature>
<dbReference type="Proteomes" id="UP000243797">
    <property type="component" value="Unassembled WGS sequence"/>
</dbReference>
<feature type="region of interest" description="Disordered" evidence="5">
    <location>
        <begin position="421"/>
        <end position="446"/>
    </location>
</feature>
<dbReference type="SUPFAM" id="SSF50978">
    <property type="entry name" value="WD40 repeat-like"/>
    <property type="match status" value="1"/>
</dbReference>
<comment type="function">
    <text evidence="1">Required for 3'-end cleavage and polyadenylation of pre-mRNAs. Also involved in chromosome segregation where it has a role in chromosome attachment to the mitotic spindle.</text>
</comment>
<gene>
    <name evidence="6" type="ORF">CAC42_7132</name>
</gene>
<dbReference type="GO" id="GO:0005847">
    <property type="term" value="C:mRNA cleavage and polyadenylation specificity factor complex"/>
    <property type="evidence" value="ECO:0007669"/>
    <property type="project" value="TreeGrafter"/>
</dbReference>
<evidence type="ECO:0000313" key="6">
    <source>
        <dbReference type="EMBL" id="PNS17449.1"/>
    </source>
</evidence>
<dbReference type="GO" id="GO:0031124">
    <property type="term" value="P:mRNA 3'-end processing"/>
    <property type="evidence" value="ECO:0007669"/>
    <property type="project" value="UniProtKB-UniRule"/>
</dbReference>
<feature type="repeat" description="WD" evidence="3">
    <location>
        <begin position="88"/>
        <end position="120"/>
    </location>
</feature>
<evidence type="ECO:0000256" key="4">
    <source>
        <dbReference type="RuleBase" id="RU369034"/>
    </source>
</evidence>
<organism evidence="6 7">
    <name type="scientific">Sphaceloma murrayae</name>
    <dbReference type="NCBI Taxonomy" id="2082308"/>
    <lineage>
        <taxon>Eukaryota</taxon>
        <taxon>Fungi</taxon>
        <taxon>Dikarya</taxon>
        <taxon>Ascomycota</taxon>
        <taxon>Pezizomycotina</taxon>
        <taxon>Dothideomycetes</taxon>
        <taxon>Dothideomycetidae</taxon>
        <taxon>Myriangiales</taxon>
        <taxon>Elsinoaceae</taxon>
        <taxon>Sphaceloma</taxon>
    </lineage>
</organism>
<dbReference type="FunCoup" id="A0A2K1QR44">
    <property type="interactions" value="222"/>
</dbReference>
<keyword evidence="4" id="KW-0539">Nucleus</keyword>
<dbReference type="PANTHER" id="PTHR22836:SF0">
    <property type="entry name" value="PRE-MRNA 3' END PROCESSING PROTEIN WDR33"/>
    <property type="match status" value="1"/>
</dbReference>
<feature type="repeat" description="WD" evidence="3">
    <location>
        <begin position="368"/>
        <end position="400"/>
    </location>
</feature>
<feature type="repeat" description="WD" evidence="3">
    <location>
        <begin position="171"/>
        <end position="212"/>
    </location>
</feature>
<dbReference type="AlphaFoldDB" id="A0A2K1QR44"/>
<dbReference type="PROSITE" id="PS50294">
    <property type="entry name" value="WD_REPEATS_REGION"/>
    <property type="match status" value="3"/>
</dbReference>
<feature type="region of interest" description="Disordered" evidence="5">
    <location>
        <begin position="474"/>
        <end position="646"/>
    </location>
</feature>
<dbReference type="PANTHER" id="PTHR22836">
    <property type="entry name" value="WD40 REPEAT PROTEIN"/>
    <property type="match status" value="1"/>
</dbReference>
<reference evidence="6 7" key="1">
    <citation type="submission" date="2017-06" db="EMBL/GenBank/DDBJ databases">
        <title>Draft genome sequence of a variant of Elsinoe murrayae.</title>
        <authorList>
            <person name="Cheng Q."/>
        </authorList>
    </citation>
    <scope>NUCLEOTIDE SEQUENCE [LARGE SCALE GENOMIC DNA]</scope>
    <source>
        <strain evidence="6 7">CQ-2017a</strain>
    </source>
</reference>
<feature type="repeat" description="WD" evidence="3">
    <location>
        <begin position="130"/>
        <end position="162"/>
    </location>
</feature>
<proteinExistence type="predicted"/>
<comment type="caution">
    <text evidence="6">The sequence shown here is derived from an EMBL/GenBank/DDBJ whole genome shotgun (WGS) entry which is preliminary data.</text>
</comment>
<protein>
    <recommendedName>
        <fullName evidence="2 4">Polyadenylation factor subunit 2</fullName>
    </recommendedName>
</protein>
<dbReference type="InterPro" id="IPR001680">
    <property type="entry name" value="WD40_rpt"/>
</dbReference>
<dbReference type="PROSITE" id="PS50082">
    <property type="entry name" value="WD_REPEATS_2"/>
    <property type="match status" value="6"/>
</dbReference>
<feature type="compositionally biased region" description="Pro residues" evidence="5">
    <location>
        <begin position="504"/>
        <end position="535"/>
    </location>
</feature>
<dbReference type="OrthoDB" id="16717at2759"/>
<accession>A0A2K1QR44</accession>
<dbReference type="InterPro" id="IPR036322">
    <property type="entry name" value="WD40_repeat_dom_sf"/>
</dbReference>
<dbReference type="EMBL" id="NKHZ01000051">
    <property type="protein sequence ID" value="PNS17449.1"/>
    <property type="molecule type" value="Genomic_DNA"/>
</dbReference>
<feature type="compositionally biased region" description="Pro residues" evidence="5">
    <location>
        <begin position="551"/>
        <end position="597"/>
    </location>
</feature>
<evidence type="ECO:0000256" key="2">
    <source>
        <dbReference type="ARBA" id="ARBA00026154"/>
    </source>
</evidence>
<evidence type="ECO:0000256" key="5">
    <source>
        <dbReference type="SAM" id="MobiDB-lite"/>
    </source>
</evidence>
<dbReference type="SMART" id="SM00320">
    <property type="entry name" value="WD40"/>
    <property type="match status" value="7"/>
</dbReference>
<dbReference type="InterPro" id="IPR045245">
    <property type="entry name" value="Pfs2-like"/>
</dbReference>
<sequence length="646" mass="69720">MDGGGFDYAGGGNDGANRPRVRNMKRPAIDYGATLSKWVRNRRPLYQGDRGFVAERPSPSYIVDVLPPSAKRGKAVDAIPAKHLHSSLNKIRHPVNVVKWTPDGRRVLTGSTSGEFTLWNGISWNFETIMQAHDNAIRAVAWSHSDDWLISAEQAGIVKYWQPNFNNVKSIQAHDEPVRDLSFAPTDSKFVTAADDASLKIFDFAAGEEESVLTGHQWDAKCVDWHPTKGLIVSGSKDHQIKLWDPRTGRCLTTLHGHKNTVSKTLFEPTNGVLLASCARDSTARVFDIRMMRDVFLLRGHEKEISSIVWHPFYANLLTTGGGDGAMHHYLLDEQNLPPGATPTLSPYDSPEGIDSPAQSIYPAHKVPAAHEYNIWSMDWHPLGHILVTGSNDRATRFWSRPKPGDNSWVSDRWHIGQAAAEAQGTWKADGAAKKDADEVEDEDEADALVDQAMPSKGPPGLLPGLPGINAGLPLPFSASGDGTSTGGAQPLDPSTLASLSNGLPPPIPNLPGMPFGLPLPPPPPNGGQPPPFPPGMDMEKLKAMFGGQLPPLPPPPGAPGQAHPFPPPPGAFPPGFPPPPAGFQLPPGMPPLPGMPAPGQQGQQGQQGQGQGQETSDPRGRRRAPLPSQQESLAEEIRRGKYTQH</sequence>
<keyword evidence="4" id="KW-0507">mRNA processing</keyword>
<keyword evidence="3" id="KW-0853">WD repeat</keyword>
<evidence type="ECO:0000256" key="3">
    <source>
        <dbReference type="PROSITE-ProRule" id="PRU00221"/>
    </source>
</evidence>
<feature type="repeat" description="WD" evidence="3">
    <location>
        <begin position="255"/>
        <end position="290"/>
    </location>
</feature>
<name>A0A2K1QR44_9PEZI</name>
<keyword evidence="7" id="KW-1185">Reference proteome</keyword>